<organism evidence="3 4">
    <name type="scientific">Mycobacterium tuberculosis</name>
    <dbReference type="NCBI Taxonomy" id="1773"/>
    <lineage>
        <taxon>Bacteria</taxon>
        <taxon>Bacillati</taxon>
        <taxon>Actinomycetota</taxon>
        <taxon>Actinomycetes</taxon>
        <taxon>Mycobacteriales</taxon>
        <taxon>Mycobacteriaceae</taxon>
        <taxon>Mycobacterium</taxon>
        <taxon>Mycobacterium tuberculosis complex</taxon>
    </lineage>
</organism>
<dbReference type="Proteomes" id="UP000038802">
    <property type="component" value="Unassembled WGS sequence"/>
</dbReference>
<reference evidence="3" key="2">
    <citation type="submission" date="2015-03" db="EMBL/GenBank/DDBJ databases">
        <authorList>
            <person name="Murphy D."/>
        </authorList>
    </citation>
    <scope>NUCLEOTIDE SEQUENCE [LARGE SCALE GENOMIC DNA]</scope>
    <source>
        <strain evidence="3">K00500041</strain>
    </source>
</reference>
<dbReference type="Proteomes" id="UP000046680">
    <property type="component" value="Unassembled WGS sequence"/>
</dbReference>
<gene>
    <name evidence="1" type="ORF">ERS007657_02903</name>
    <name evidence="3" type="ORF">ERS007703_01349</name>
    <name evidence="2" type="ORF">ERS027646_04676</name>
</gene>
<evidence type="ECO:0000313" key="5">
    <source>
        <dbReference type="Proteomes" id="UP000046680"/>
    </source>
</evidence>
<dbReference type="AlphaFoldDB" id="A0A0T9CB38"/>
<dbReference type="Proteomes" id="UP000048948">
    <property type="component" value="Unassembled WGS sequence"/>
</dbReference>
<dbReference type="EMBL" id="CNGE01001591">
    <property type="protein sequence ID" value="CKU31280.1"/>
    <property type="molecule type" value="Genomic_DNA"/>
</dbReference>
<sequence length="47" mass="4594">MAAIAGALNPSRFELTSDTSTARLAATIAGCTVAARAASNVATATRA</sequence>
<dbReference type="EMBL" id="CSAE01000110">
    <property type="protein sequence ID" value="COV41718.1"/>
    <property type="molecule type" value="Genomic_DNA"/>
</dbReference>
<protein>
    <submittedName>
        <fullName evidence="3">Uncharacterized protein</fullName>
    </submittedName>
</protein>
<proteinExistence type="predicted"/>
<evidence type="ECO:0000313" key="1">
    <source>
        <dbReference type="EMBL" id="CFR91265.1"/>
    </source>
</evidence>
<accession>A0A0T9CB38</accession>
<evidence type="ECO:0000313" key="6">
    <source>
        <dbReference type="Proteomes" id="UP000048948"/>
    </source>
</evidence>
<name>A0A0T9CB38_MYCTX</name>
<evidence type="ECO:0000313" key="4">
    <source>
        <dbReference type="Proteomes" id="UP000038802"/>
    </source>
</evidence>
<dbReference type="EMBL" id="CGCX01001237">
    <property type="protein sequence ID" value="CFR91265.1"/>
    <property type="molecule type" value="Genomic_DNA"/>
</dbReference>
<reference evidence="4 5" key="1">
    <citation type="submission" date="2015-03" db="EMBL/GenBank/DDBJ databases">
        <authorList>
            <consortium name="Pathogen Informatics"/>
        </authorList>
    </citation>
    <scope>NUCLEOTIDE SEQUENCE [LARGE SCALE GENOMIC DNA]</scope>
    <source>
        <strain evidence="2 6">Bir 172</strain>
        <strain evidence="1 5">C09601061</strain>
        <strain evidence="4">K00500041</strain>
    </source>
</reference>
<evidence type="ECO:0000313" key="3">
    <source>
        <dbReference type="EMBL" id="COV41718.1"/>
    </source>
</evidence>
<evidence type="ECO:0000313" key="2">
    <source>
        <dbReference type="EMBL" id="CKU31280.1"/>
    </source>
</evidence>